<dbReference type="Pfam" id="PF00501">
    <property type="entry name" value="AMP-binding"/>
    <property type="match status" value="2"/>
</dbReference>
<evidence type="ECO:0000256" key="5">
    <source>
        <dbReference type="ARBA" id="ARBA00022737"/>
    </source>
</evidence>
<dbReference type="Gene3D" id="3.30.559.30">
    <property type="entry name" value="Nonribosomal peptide synthetase, condensation domain"/>
    <property type="match status" value="1"/>
</dbReference>
<evidence type="ECO:0000256" key="6">
    <source>
        <dbReference type="ARBA" id="ARBA00023194"/>
    </source>
</evidence>
<evidence type="ECO:0000256" key="2">
    <source>
        <dbReference type="ARBA" id="ARBA00006432"/>
    </source>
</evidence>
<dbReference type="Gene3D" id="2.30.38.10">
    <property type="entry name" value="Luciferase, Domain 3"/>
    <property type="match status" value="1"/>
</dbReference>
<dbReference type="Pfam" id="PF13193">
    <property type="entry name" value="AMP-binding_C"/>
    <property type="match status" value="2"/>
</dbReference>
<dbReference type="SUPFAM" id="SSF47336">
    <property type="entry name" value="ACP-like"/>
    <property type="match status" value="2"/>
</dbReference>
<dbReference type="Proteomes" id="UP000319432">
    <property type="component" value="Chromosome"/>
</dbReference>
<dbReference type="Gene3D" id="3.30.559.10">
    <property type="entry name" value="Chloramphenicol acetyltransferase-like domain"/>
    <property type="match status" value="1"/>
</dbReference>
<evidence type="ECO:0000256" key="3">
    <source>
        <dbReference type="ARBA" id="ARBA00022450"/>
    </source>
</evidence>
<dbReference type="Pfam" id="PF00975">
    <property type="entry name" value="Thioesterase"/>
    <property type="match status" value="1"/>
</dbReference>
<dbReference type="InterPro" id="IPR042099">
    <property type="entry name" value="ANL_N_sf"/>
</dbReference>
<evidence type="ECO:0000313" key="10">
    <source>
        <dbReference type="Proteomes" id="UP000319432"/>
    </source>
</evidence>
<dbReference type="EMBL" id="CP033464">
    <property type="protein sequence ID" value="QDX92246.1"/>
    <property type="molecule type" value="Genomic_DNA"/>
</dbReference>
<proteinExistence type="inferred from homology"/>
<dbReference type="GO" id="GO:0031177">
    <property type="term" value="F:phosphopantetheine binding"/>
    <property type="evidence" value="ECO:0007669"/>
    <property type="project" value="TreeGrafter"/>
</dbReference>
<dbReference type="OrthoDB" id="9765680at2"/>
<dbReference type="FunFam" id="3.30.559.30:FF:000001">
    <property type="entry name" value="Non-ribosomal peptide synthetase"/>
    <property type="match status" value="1"/>
</dbReference>
<dbReference type="FunFam" id="3.30.300.30:FF:000010">
    <property type="entry name" value="Enterobactin synthetase component F"/>
    <property type="match status" value="1"/>
</dbReference>
<comment type="similarity">
    <text evidence="2">Belongs to the ATP-dependent AMP-binding enzyme family.</text>
</comment>
<dbReference type="NCBIfam" id="NF003417">
    <property type="entry name" value="PRK04813.1"/>
    <property type="match status" value="3"/>
</dbReference>
<evidence type="ECO:0000259" key="8">
    <source>
        <dbReference type="PROSITE" id="PS50075"/>
    </source>
</evidence>
<dbReference type="NCBIfam" id="TIGR01733">
    <property type="entry name" value="AA-adenyl-dom"/>
    <property type="match status" value="2"/>
</dbReference>
<dbReference type="PANTHER" id="PTHR45527">
    <property type="entry name" value="NONRIBOSOMAL PEPTIDE SYNTHETASE"/>
    <property type="match status" value="1"/>
</dbReference>
<dbReference type="Gene3D" id="3.40.50.12780">
    <property type="entry name" value="N-terminal domain of ligase-like"/>
    <property type="match status" value="1"/>
</dbReference>
<name>A0A518V5I0_BRELA</name>
<dbReference type="Gene3D" id="3.40.50.980">
    <property type="match status" value="2"/>
</dbReference>
<dbReference type="GO" id="GO:0044550">
    <property type="term" value="P:secondary metabolite biosynthetic process"/>
    <property type="evidence" value="ECO:0007669"/>
    <property type="project" value="TreeGrafter"/>
</dbReference>
<dbReference type="InterPro" id="IPR000873">
    <property type="entry name" value="AMP-dep_synth/lig_dom"/>
</dbReference>
<dbReference type="SUPFAM" id="SSF56801">
    <property type="entry name" value="Acetyl-CoA synthetase-like"/>
    <property type="match status" value="2"/>
</dbReference>
<dbReference type="PROSITE" id="PS00455">
    <property type="entry name" value="AMP_BINDING"/>
    <property type="match status" value="2"/>
</dbReference>
<dbReference type="SUPFAM" id="SSF52777">
    <property type="entry name" value="CoA-dependent acyltransferases"/>
    <property type="match status" value="2"/>
</dbReference>
<keyword evidence="10" id="KW-1185">Reference proteome</keyword>
<dbReference type="Pfam" id="PF00550">
    <property type="entry name" value="PP-binding"/>
    <property type="match status" value="2"/>
</dbReference>
<dbReference type="GO" id="GO:0017000">
    <property type="term" value="P:antibiotic biosynthetic process"/>
    <property type="evidence" value="ECO:0007669"/>
    <property type="project" value="UniProtKB-KW"/>
</dbReference>
<dbReference type="GO" id="GO:0005829">
    <property type="term" value="C:cytosol"/>
    <property type="evidence" value="ECO:0007669"/>
    <property type="project" value="TreeGrafter"/>
</dbReference>
<sequence>MSFIQVDRNTIDKRIREFALHAPEKIAIECADNKRTYKELEENSNRICHFLMDQYKESKNVFVFMNKGIALIETLIGVMKSGGIFVPIDPSASEDRIALMLGEVEADWVITTSDLLDKWNGSRLKAQTCQNVMVQDVNDSNEIQDVFDLPLFFIGNDTAISREIHSYSDNKHCYIYFTSGSTGKPKCILGRHESLLHFIEWEIREMGVDTSSRVSQLTPISFDPFLRDVFVPLCAGGTLCIPMNQDIILHPTRLINWLEDKQVTLVHTVPSLFKVISNHLESSDALPNLTHILLAGELLRGNDVKRFMDVIGTRVQIVNLYGPTETTLAKVFYKVSEEDGNKAIIPVGKPISNTQVYILNEDAQKCGKGIVGDIYIRTPFISSGYINDRELTHQVFMKNPFTDNPNDIIYRTGDLGRRLIDDNIEVIGRADNQVKIRGMRIELSEIENKLLKHHEIKEAVVIAKADESHTKYLCAFIISDEQVDTSVLRQYLANELPDNMVPSYFLQIDRIPLNQNGKTDRKKLESLEIMTTEVEYVPPTNEMEQKVADMWVDIFKVEKISIDSNFFDIGGHSLRAAKLMAEIYKECHVEISLAELFEKTTIRAQADYIVKAQKSTYEKIPQIEEKDYYEASSAQKRMYMLQQFDSESTAYHLPNIRMIEGKVDRNRLEKAFRELIQRHETLRTSFESKEEKILQRVNQEVEFSIEYMEKREAEVEEIVREFIRPFDLGKAPLLRVALVRLADDKHVLLSDMHHIISDATSIGRMMYEFATLYEQRDVDELRIQYKDYTEWQYQLLASDEMKVQEEYWMNRFSDEIPVLDLPTDYPRPNIKSFEGDYISFTVDKEITRNLREVAQQTRSTMYMVLLSAITILLAKYSRQEDITVGSPIAGRTHADLDNMIGMFVNTLAMRNQPVGSKVYEDFLQEVKENALAAYAHQDYQFEELVDKLHVQRDLGRNPIFDVMFTLQNADVESFSFEELTFTEYKQESKVAKFDVAFSANEGNEEIAFLVEYSSKLFKKETMERMITQFLQIISAIGTNVTCKICEIEVLSQEEKNDLLYAFNDTYVDYPRDKTLQELWTEQVKKTPHKVAVMYGEQQVTYKELDEKSNQIAHALREKGITNEGLVAIYFERSIDMLASIIGIMKAGGAYIPIDVNFPVSRMKTMLSDSRATFIMTKSPYVNRMEFYTELASNTAIEHIIYLDSIEDANADHEIFRTIKLAEYLSKTGESQLNEHYIVGASVCDVDYVASCSTEDVENRSNPTNLSYIIYTSGSSGKPKGAMVEHQGMVNHLYAKINDLNLSAASIIAQNASHCFDISVWQFFAALMCGGTTIIYSNETVMNPEELVNRVIQDKVTILEVVPSFLHAMLNHLAESEKAFTDLEFLLVTGEELKPKLVKRWFDMYQGIKLVNAYGPTEASDDITHYVMSEFPHIGKIPIGKTVQNLAIYIVDDYLKLCPMGVKGEIVVSGIGVGRGYINDEEKTKKAFTINPYSREENERLYKTGDLGKWLPDGTIEYLGRLDYQVKIRGHRIELGEIESIINQQDAVKEAVVLVHGDDIERQYLCAYMVVQDVDIQVIKNSLKDKLPEYMMPASYVLLEKMPLTSNGKVDRQALLNMEGTREDSKKIPPRNFYDNTIVQIWKDVLKLEEIYIQDDFFEIGGSSINMIQVANRIKQELGAEVTFADLMVYKTVLELSEYIAQKENNGSQFKNVFKMNKGTSDKNIFIVHGAGGDIFLYRDLAKLLEDEYNVYGIQPKGLNGEEPFSSSYYEMMHDYINEIRTIQSEGPYIIAGYCTGGIVSYDLVNILELQGDKVTALLELDHEAYIRKGMYRSFVHVNSMIIGAIEAWRKISKKDKAYTLEKYSKWMRKAKPISKERQLSLLQNVEDLRNYFGRELVVKSNYVSLGFISSPTLVIKGEDNHHHLLKEELWRKMVKGPLEFYEVPGDHDSVLYHPHVDKVAEIIKAYLKKRSNN</sequence>
<dbReference type="InterPro" id="IPR045851">
    <property type="entry name" value="AMP-bd_C_sf"/>
</dbReference>
<reference evidence="9 10" key="1">
    <citation type="submission" date="2018-11" db="EMBL/GenBank/DDBJ databases">
        <title>Phylogenetic determinants of toxin gene distribution in genomes of Brevibacillus laterosporus.</title>
        <authorList>
            <person name="Glare T.R."/>
            <person name="Durrant A."/>
            <person name="Berry C."/>
            <person name="Palma L."/>
            <person name="Ormskirk M."/>
            <person name="Cox M.O."/>
        </authorList>
    </citation>
    <scope>NUCLEOTIDE SEQUENCE [LARGE SCALE GENOMIC DNA]</scope>
    <source>
        <strain evidence="9 10">1821L</strain>
    </source>
</reference>
<gene>
    <name evidence="9" type="ORF">EEL30_07685</name>
</gene>
<comment type="cofactor">
    <cofactor evidence="1">
        <name>pantetheine 4'-phosphate</name>
        <dbReference type="ChEBI" id="CHEBI:47942"/>
    </cofactor>
</comment>
<evidence type="ECO:0000256" key="4">
    <source>
        <dbReference type="ARBA" id="ARBA00022553"/>
    </source>
</evidence>
<dbReference type="GO" id="GO:0043041">
    <property type="term" value="P:amino acid activation for nonribosomal peptide biosynthetic process"/>
    <property type="evidence" value="ECO:0007669"/>
    <property type="project" value="TreeGrafter"/>
</dbReference>
<evidence type="ECO:0000256" key="1">
    <source>
        <dbReference type="ARBA" id="ARBA00001957"/>
    </source>
</evidence>
<organism evidence="9 10">
    <name type="scientific">Brevibacillus laterosporus</name>
    <name type="common">Bacillus laterosporus</name>
    <dbReference type="NCBI Taxonomy" id="1465"/>
    <lineage>
        <taxon>Bacteria</taxon>
        <taxon>Bacillati</taxon>
        <taxon>Bacillota</taxon>
        <taxon>Bacilli</taxon>
        <taxon>Bacillales</taxon>
        <taxon>Paenibacillaceae</taxon>
        <taxon>Brevibacillus</taxon>
    </lineage>
</organism>
<dbReference type="InterPro" id="IPR009081">
    <property type="entry name" value="PP-bd_ACP"/>
</dbReference>
<evidence type="ECO:0000256" key="7">
    <source>
        <dbReference type="ARBA" id="ARBA00023268"/>
    </source>
</evidence>
<dbReference type="InterPro" id="IPR001031">
    <property type="entry name" value="Thioesterase"/>
</dbReference>
<evidence type="ECO:0000313" key="9">
    <source>
        <dbReference type="EMBL" id="QDX92246.1"/>
    </source>
</evidence>
<keyword evidence="6" id="KW-0045">Antibiotic biosynthesis</keyword>
<feature type="domain" description="Carrier" evidence="8">
    <location>
        <begin position="538"/>
        <end position="613"/>
    </location>
</feature>
<dbReference type="InterPro" id="IPR010071">
    <property type="entry name" value="AA_adenyl_dom"/>
</dbReference>
<protein>
    <submittedName>
        <fullName evidence="9">Amino acid adenylation domain-containing protein</fullName>
    </submittedName>
</protein>
<feature type="domain" description="Carrier" evidence="8">
    <location>
        <begin position="1628"/>
        <end position="1703"/>
    </location>
</feature>
<dbReference type="GO" id="GO:0008610">
    <property type="term" value="P:lipid biosynthetic process"/>
    <property type="evidence" value="ECO:0007669"/>
    <property type="project" value="UniProtKB-ARBA"/>
</dbReference>
<dbReference type="InterPro" id="IPR020845">
    <property type="entry name" value="AMP-binding_CS"/>
</dbReference>
<keyword evidence="3" id="KW-0596">Phosphopantetheine</keyword>
<keyword evidence="4" id="KW-0597">Phosphoprotein</keyword>
<dbReference type="Gene3D" id="1.10.1200.10">
    <property type="entry name" value="ACP-like"/>
    <property type="match status" value="2"/>
</dbReference>
<dbReference type="SUPFAM" id="SSF53474">
    <property type="entry name" value="alpha/beta-Hydrolases"/>
    <property type="match status" value="1"/>
</dbReference>
<dbReference type="PROSITE" id="PS50075">
    <property type="entry name" value="CARRIER"/>
    <property type="match status" value="2"/>
</dbReference>
<keyword evidence="5" id="KW-0677">Repeat</keyword>
<accession>A0A518V5I0</accession>
<dbReference type="Gene3D" id="3.30.300.30">
    <property type="match status" value="2"/>
</dbReference>
<dbReference type="PANTHER" id="PTHR45527:SF1">
    <property type="entry name" value="FATTY ACID SYNTHASE"/>
    <property type="match status" value="1"/>
</dbReference>
<dbReference type="InterPro" id="IPR025110">
    <property type="entry name" value="AMP-bd_C"/>
</dbReference>
<dbReference type="PROSITE" id="PS00012">
    <property type="entry name" value="PHOSPHOPANTETHEINE"/>
    <property type="match status" value="1"/>
</dbReference>
<dbReference type="InterPro" id="IPR001242">
    <property type="entry name" value="Condensation_dom"/>
</dbReference>
<dbReference type="InterPro" id="IPR029058">
    <property type="entry name" value="AB_hydrolase_fold"/>
</dbReference>
<keyword evidence="7" id="KW-0511">Multifunctional enzyme</keyword>
<dbReference type="CDD" id="cd19531">
    <property type="entry name" value="LCL_NRPS-like"/>
    <property type="match status" value="1"/>
</dbReference>
<dbReference type="InterPro" id="IPR023213">
    <property type="entry name" value="CAT-like_dom_sf"/>
</dbReference>
<dbReference type="InterPro" id="IPR006162">
    <property type="entry name" value="Ppantetheine_attach_site"/>
</dbReference>
<dbReference type="InterPro" id="IPR036736">
    <property type="entry name" value="ACP-like_sf"/>
</dbReference>
<dbReference type="Pfam" id="PF00668">
    <property type="entry name" value="Condensation"/>
    <property type="match status" value="1"/>
</dbReference>
<dbReference type="Gene3D" id="3.40.50.1820">
    <property type="entry name" value="alpha/beta hydrolase"/>
    <property type="match status" value="1"/>
</dbReference>
<dbReference type="GO" id="GO:0003824">
    <property type="term" value="F:catalytic activity"/>
    <property type="evidence" value="ECO:0007669"/>
    <property type="project" value="UniProtKB-KW"/>
</dbReference>
<dbReference type="CDD" id="cd05930">
    <property type="entry name" value="A_NRPS"/>
    <property type="match status" value="2"/>
</dbReference>